<evidence type="ECO:0000313" key="11">
    <source>
        <dbReference type="EMBL" id="GFR94093.1"/>
    </source>
</evidence>
<protein>
    <submittedName>
        <fullName evidence="11">Bone morphogenetic protein 7</fullName>
    </submittedName>
</protein>
<proteinExistence type="inferred from homology"/>
<dbReference type="InterPro" id="IPR001111">
    <property type="entry name" value="TGF-b_propeptide"/>
</dbReference>
<evidence type="ECO:0000256" key="2">
    <source>
        <dbReference type="ARBA" id="ARBA00006656"/>
    </source>
</evidence>
<evidence type="ECO:0000259" key="10">
    <source>
        <dbReference type="PROSITE" id="PS51362"/>
    </source>
</evidence>
<dbReference type="GO" id="GO:0008083">
    <property type="term" value="F:growth factor activity"/>
    <property type="evidence" value="ECO:0007669"/>
    <property type="project" value="UniProtKB-KW"/>
</dbReference>
<dbReference type="PROSITE" id="PS51362">
    <property type="entry name" value="TGF_BETA_2"/>
    <property type="match status" value="1"/>
</dbReference>
<dbReference type="Pfam" id="PF00688">
    <property type="entry name" value="TGFb_propeptide"/>
    <property type="match status" value="1"/>
</dbReference>
<evidence type="ECO:0000256" key="9">
    <source>
        <dbReference type="SAM" id="SignalP"/>
    </source>
</evidence>
<keyword evidence="6" id="KW-1015">Disulfide bond</keyword>
<comment type="caution">
    <text evidence="11">The sequence shown here is derived from an EMBL/GenBank/DDBJ whole genome shotgun (WGS) entry which is preliminary data.</text>
</comment>
<dbReference type="PANTHER" id="PTHR11848">
    <property type="entry name" value="TGF-BETA FAMILY"/>
    <property type="match status" value="1"/>
</dbReference>
<feature type="chain" id="PRO_5043898739" evidence="9">
    <location>
        <begin position="21"/>
        <end position="432"/>
    </location>
</feature>
<dbReference type="CDD" id="cd13761">
    <property type="entry name" value="TGF_beta_BMP5_like"/>
    <property type="match status" value="1"/>
</dbReference>
<evidence type="ECO:0000256" key="3">
    <source>
        <dbReference type="ARBA" id="ARBA00022525"/>
    </source>
</evidence>
<keyword evidence="12" id="KW-1185">Reference proteome</keyword>
<comment type="similarity">
    <text evidence="2 8">Belongs to the TGF-beta family.</text>
</comment>
<dbReference type="InterPro" id="IPR001839">
    <property type="entry name" value="TGF-b_C"/>
</dbReference>
<dbReference type="EMBL" id="BMAT01012524">
    <property type="protein sequence ID" value="GFR94093.1"/>
    <property type="molecule type" value="Genomic_DNA"/>
</dbReference>
<dbReference type="InterPro" id="IPR015615">
    <property type="entry name" value="TGF-beta-rel"/>
</dbReference>
<accession>A0AAV4H842</accession>
<evidence type="ECO:0000256" key="6">
    <source>
        <dbReference type="ARBA" id="ARBA00023157"/>
    </source>
</evidence>
<dbReference type="Gene3D" id="2.10.90.10">
    <property type="entry name" value="Cystine-knot cytokines"/>
    <property type="match status" value="1"/>
</dbReference>
<dbReference type="Proteomes" id="UP000762676">
    <property type="component" value="Unassembled WGS sequence"/>
</dbReference>
<dbReference type="AlphaFoldDB" id="A0AAV4H842"/>
<dbReference type="PANTHER" id="PTHR11848:SF310">
    <property type="entry name" value="PROTEIN 60A-RELATED"/>
    <property type="match status" value="1"/>
</dbReference>
<name>A0AAV4H842_9GAST</name>
<sequence length="432" mass="49076">MGVITLATVVLVSFACQASATSSFYTDNYRGQSIPMGTMEHQQKKNVQQDLLELMGLYSKPKPRANRRHIQSAKNFMRDLYDSLKDMDDQGQAAEDTHIHISSRINASALGLDPGKVEGSDVIVSFVNYARKVPHLRHKRDRTFYFDFSEVSVTEQVMGAELRIYKEVTPGLRFRGQSFKIQLYAFKQRGNSRDKVLRLESSLEVKGDTKGWLLLDATKIASEWTLFPYRNMGLYLKVLDSKGKEYHPRDFGIVGRKGPADKQSFLVGYMAVSPQVLERRARSVRARRWGVPDGISYSDNPYTEYSRHRRSAAGSAWGSSYENLRSHKNCQKHNLYINFRDIGFDHKFLIAPDGYKAFYCAGDCSFPLGIHMNATNHAIVQTLVHLINPDDVPNPCCAPTKFGPITLLYYDDNTSVVLQRFRNMIVRACGCH</sequence>
<dbReference type="SUPFAM" id="SSF57501">
    <property type="entry name" value="Cystine-knot cytokines"/>
    <property type="match status" value="1"/>
</dbReference>
<reference evidence="11 12" key="1">
    <citation type="journal article" date="2021" name="Elife">
        <title>Chloroplast acquisition without the gene transfer in kleptoplastic sea slugs, Plakobranchus ocellatus.</title>
        <authorList>
            <person name="Maeda T."/>
            <person name="Takahashi S."/>
            <person name="Yoshida T."/>
            <person name="Shimamura S."/>
            <person name="Takaki Y."/>
            <person name="Nagai Y."/>
            <person name="Toyoda A."/>
            <person name="Suzuki Y."/>
            <person name="Arimoto A."/>
            <person name="Ishii H."/>
            <person name="Satoh N."/>
            <person name="Nishiyama T."/>
            <person name="Hasebe M."/>
            <person name="Maruyama T."/>
            <person name="Minagawa J."/>
            <person name="Obokata J."/>
            <person name="Shigenobu S."/>
        </authorList>
    </citation>
    <scope>NUCLEOTIDE SEQUENCE [LARGE SCALE GENOMIC DNA]</scope>
</reference>
<evidence type="ECO:0000256" key="1">
    <source>
        <dbReference type="ARBA" id="ARBA00004613"/>
    </source>
</evidence>
<dbReference type="SMART" id="SM00204">
    <property type="entry name" value="TGFB"/>
    <property type="match status" value="1"/>
</dbReference>
<evidence type="ECO:0000256" key="7">
    <source>
        <dbReference type="ARBA" id="ARBA00023180"/>
    </source>
</evidence>
<dbReference type="Gene3D" id="2.60.120.970">
    <property type="match status" value="1"/>
</dbReference>
<keyword evidence="7" id="KW-0325">Glycoprotein</keyword>
<keyword evidence="3" id="KW-0964">Secreted</keyword>
<dbReference type="FunFam" id="2.10.90.10:FF:000001">
    <property type="entry name" value="Bone morphogenetic protein 4"/>
    <property type="match status" value="1"/>
</dbReference>
<keyword evidence="5 8" id="KW-0339">Growth factor</keyword>
<feature type="domain" description="TGF-beta family profile" evidence="10">
    <location>
        <begin position="307"/>
        <end position="432"/>
    </location>
</feature>
<dbReference type="GO" id="GO:0005615">
    <property type="term" value="C:extracellular space"/>
    <property type="evidence" value="ECO:0007669"/>
    <property type="project" value="TreeGrafter"/>
</dbReference>
<evidence type="ECO:0000256" key="5">
    <source>
        <dbReference type="ARBA" id="ARBA00023030"/>
    </source>
</evidence>
<dbReference type="GO" id="GO:0005125">
    <property type="term" value="F:cytokine activity"/>
    <property type="evidence" value="ECO:0007669"/>
    <property type="project" value="TreeGrafter"/>
</dbReference>
<dbReference type="InterPro" id="IPR029034">
    <property type="entry name" value="Cystine-knot_cytokine"/>
</dbReference>
<gene>
    <name evidence="11" type="ORF">ElyMa_006242400</name>
</gene>
<organism evidence="11 12">
    <name type="scientific">Elysia marginata</name>
    <dbReference type="NCBI Taxonomy" id="1093978"/>
    <lineage>
        <taxon>Eukaryota</taxon>
        <taxon>Metazoa</taxon>
        <taxon>Spiralia</taxon>
        <taxon>Lophotrochozoa</taxon>
        <taxon>Mollusca</taxon>
        <taxon>Gastropoda</taxon>
        <taxon>Heterobranchia</taxon>
        <taxon>Euthyneura</taxon>
        <taxon>Panpulmonata</taxon>
        <taxon>Sacoglossa</taxon>
        <taxon>Placobranchoidea</taxon>
        <taxon>Plakobranchidae</taxon>
        <taxon>Elysia</taxon>
    </lineage>
</organism>
<evidence type="ECO:0000256" key="4">
    <source>
        <dbReference type="ARBA" id="ARBA00022729"/>
    </source>
</evidence>
<evidence type="ECO:0000313" key="12">
    <source>
        <dbReference type="Proteomes" id="UP000762676"/>
    </source>
</evidence>
<dbReference type="Pfam" id="PF00019">
    <property type="entry name" value="TGF_beta"/>
    <property type="match status" value="1"/>
</dbReference>
<comment type="subcellular location">
    <subcellularLocation>
        <location evidence="1">Secreted</location>
    </subcellularLocation>
</comment>
<dbReference type="PROSITE" id="PS00250">
    <property type="entry name" value="TGF_BETA_1"/>
    <property type="match status" value="1"/>
</dbReference>
<dbReference type="InterPro" id="IPR017948">
    <property type="entry name" value="TGFb_CS"/>
</dbReference>
<evidence type="ECO:0000256" key="8">
    <source>
        <dbReference type="RuleBase" id="RU000354"/>
    </source>
</evidence>
<keyword evidence="4 9" id="KW-0732">Signal</keyword>
<feature type="signal peptide" evidence="9">
    <location>
        <begin position="1"/>
        <end position="20"/>
    </location>
</feature>